<protein>
    <submittedName>
        <fullName evidence="2">Uncharacterized protein</fullName>
    </submittedName>
</protein>
<accession>A0A1J5QSQ8</accession>
<comment type="caution">
    <text evidence="2">The sequence shown here is derived from an EMBL/GenBank/DDBJ whole genome shotgun (WGS) entry which is preliminary data.</text>
</comment>
<proteinExistence type="predicted"/>
<name>A0A1J5QSQ8_9ZZZZ</name>
<evidence type="ECO:0000256" key="1">
    <source>
        <dbReference type="SAM" id="MobiDB-lite"/>
    </source>
</evidence>
<reference evidence="2" key="1">
    <citation type="submission" date="2016-10" db="EMBL/GenBank/DDBJ databases">
        <title>Sequence of Gallionella enrichment culture.</title>
        <authorList>
            <person name="Poehlein A."/>
            <person name="Muehling M."/>
            <person name="Daniel R."/>
        </authorList>
    </citation>
    <scope>NUCLEOTIDE SEQUENCE</scope>
</reference>
<sequence>MRVIGVEEPGAPAQGAGKPGVPVGNNTFELGEGGELLLVGQVVGAQARDLDRELVVGAQQSGQVARTPRWAGSGWGGDVPRQALWQGPLLAGGDLLKESDDHVQTAGIPG</sequence>
<feature type="region of interest" description="Disordered" evidence="1">
    <location>
        <begin position="1"/>
        <end position="22"/>
    </location>
</feature>
<evidence type="ECO:0000313" key="2">
    <source>
        <dbReference type="EMBL" id="OIQ86496.1"/>
    </source>
</evidence>
<feature type="region of interest" description="Disordered" evidence="1">
    <location>
        <begin position="59"/>
        <end position="78"/>
    </location>
</feature>
<gene>
    <name evidence="2" type="ORF">GALL_316480</name>
</gene>
<organism evidence="2">
    <name type="scientific">mine drainage metagenome</name>
    <dbReference type="NCBI Taxonomy" id="410659"/>
    <lineage>
        <taxon>unclassified sequences</taxon>
        <taxon>metagenomes</taxon>
        <taxon>ecological metagenomes</taxon>
    </lineage>
</organism>
<dbReference type="AlphaFoldDB" id="A0A1J5QSQ8"/>
<dbReference type="EMBL" id="MLJW01000476">
    <property type="protein sequence ID" value="OIQ86496.1"/>
    <property type="molecule type" value="Genomic_DNA"/>
</dbReference>